<feature type="DNA-binding region" description="H-T-H motif" evidence="2">
    <location>
        <begin position="43"/>
        <end position="62"/>
    </location>
</feature>
<proteinExistence type="predicted"/>
<dbReference type="EMBL" id="JBHFAB010000002">
    <property type="protein sequence ID" value="MFC1415744.1"/>
    <property type="molecule type" value="Genomic_DNA"/>
</dbReference>
<keyword evidence="1 2" id="KW-0238">DNA-binding</keyword>
<name>A0ABV6VPS3_9ACTN</name>
<dbReference type="PRINTS" id="PR00455">
    <property type="entry name" value="HTHTETR"/>
</dbReference>
<dbReference type="InterPro" id="IPR009057">
    <property type="entry name" value="Homeodomain-like_sf"/>
</dbReference>
<dbReference type="InterPro" id="IPR050109">
    <property type="entry name" value="HTH-type_TetR-like_transc_reg"/>
</dbReference>
<organism evidence="4 5">
    <name type="scientific">Streptacidiphilus cavernicola</name>
    <dbReference type="NCBI Taxonomy" id="3342716"/>
    <lineage>
        <taxon>Bacteria</taxon>
        <taxon>Bacillati</taxon>
        <taxon>Actinomycetota</taxon>
        <taxon>Actinomycetes</taxon>
        <taxon>Kitasatosporales</taxon>
        <taxon>Streptomycetaceae</taxon>
        <taxon>Streptacidiphilus</taxon>
    </lineage>
</organism>
<comment type="caution">
    <text evidence="4">The sequence shown here is derived from an EMBL/GenBank/DDBJ whole genome shotgun (WGS) entry which is preliminary data.</text>
</comment>
<evidence type="ECO:0000313" key="5">
    <source>
        <dbReference type="Proteomes" id="UP001592531"/>
    </source>
</evidence>
<dbReference type="SUPFAM" id="SSF46689">
    <property type="entry name" value="Homeodomain-like"/>
    <property type="match status" value="1"/>
</dbReference>
<evidence type="ECO:0000313" key="4">
    <source>
        <dbReference type="EMBL" id="MFC1415744.1"/>
    </source>
</evidence>
<sequence>MDRSELPVLGQPPRERADAARNRVRLLDAAAALVAEQGAEHVTMEAVAAAACVGKGTLFRRFGDRAGLMLALIDHAEQEYQHAFMTGPPPLGPGADPLERLEAFGVATVRFELRYLDVLLAAEPCATKRCLVPARALRVTHVCTLLRQAGCAGRGGDVEPLAQALVGYLEPALLHHLHRQRHFSAERIEDGWRDLVALAGPVGSPT</sequence>
<keyword evidence="5" id="KW-1185">Reference proteome</keyword>
<dbReference type="PANTHER" id="PTHR30055:SF209">
    <property type="entry name" value="POSSIBLE TRANSCRIPTIONAL REGULATORY PROTEIN (PROBABLY TETR-FAMILY)"/>
    <property type="match status" value="1"/>
</dbReference>
<accession>A0ABV6VPS3</accession>
<feature type="domain" description="HTH tetR-type" evidence="3">
    <location>
        <begin position="20"/>
        <end position="80"/>
    </location>
</feature>
<dbReference type="Pfam" id="PF00440">
    <property type="entry name" value="TetR_N"/>
    <property type="match status" value="1"/>
</dbReference>
<reference evidence="4 5" key="1">
    <citation type="submission" date="2024-09" db="EMBL/GenBank/DDBJ databases">
        <authorList>
            <person name="Lee S.D."/>
        </authorList>
    </citation>
    <scope>NUCLEOTIDE SEQUENCE [LARGE SCALE GENOMIC DNA]</scope>
    <source>
        <strain evidence="4 5">N8-3</strain>
    </source>
</reference>
<evidence type="ECO:0000256" key="1">
    <source>
        <dbReference type="ARBA" id="ARBA00023125"/>
    </source>
</evidence>
<gene>
    <name evidence="4" type="ORF">ACEZDE_03660</name>
</gene>
<dbReference type="InterPro" id="IPR001647">
    <property type="entry name" value="HTH_TetR"/>
</dbReference>
<evidence type="ECO:0000259" key="3">
    <source>
        <dbReference type="PROSITE" id="PS50977"/>
    </source>
</evidence>
<protein>
    <submittedName>
        <fullName evidence="4">TetR/AcrR family transcriptional regulator</fullName>
    </submittedName>
</protein>
<dbReference type="RefSeq" id="WP_380531970.1">
    <property type="nucleotide sequence ID" value="NZ_JBHFAB010000002.1"/>
</dbReference>
<dbReference type="PROSITE" id="PS50977">
    <property type="entry name" value="HTH_TETR_2"/>
    <property type="match status" value="1"/>
</dbReference>
<dbReference type="Gene3D" id="1.10.357.10">
    <property type="entry name" value="Tetracycline Repressor, domain 2"/>
    <property type="match status" value="1"/>
</dbReference>
<evidence type="ECO:0000256" key="2">
    <source>
        <dbReference type="PROSITE-ProRule" id="PRU00335"/>
    </source>
</evidence>
<dbReference type="PANTHER" id="PTHR30055">
    <property type="entry name" value="HTH-TYPE TRANSCRIPTIONAL REGULATOR RUTR"/>
    <property type="match status" value="1"/>
</dbReference>
<dbReference type="Proteomes" id="UP001592531">
    <property type="component" value="Unassembled WGS sequence"/>
</dbReference>